<comment type="catalytic activity">
    <reaction evidence="1 7">
        <text>Cleavage of hydrophobic, N-terminal signal or leader sequences from secreted and periplasmic proteins.</text>
        <dbReference type="EC" id="3.4.21.89"/>
    </reaction>
</comment>
<keyword evidence="7" id="KW-0645">Protease</keyword>
<evidence type="ECO:0000256" key="4">
    <source>
        <dbReference type="ARBA" id="ARBA00013208"/>
    </source>
</evidence>
<feature type="active site" evidence="6">
    <location>
        <position position="39"/>
    </location>
</feature>
<evidence type="ECO:0000313" key="10">
    <source>
        <dbReference type="Proteomes" id="UP000618460"/>
    </source>
</evidence>
<keyword evidence="7" id="KW-1133">Transmembrane helix</keyword>
<evidence type="ECO:0000259" key="8">
    <source>
        <dbReference type="Pfam" id="PF10502"/>
    </source>
</evidence>
<dbReference type="PROSITE" id="PS00761">
    <property type="entry name" value="SPASE_I_3"/>
    <property type="match status" value="1"/>
</dbReference>
<dbReference type="InterPro" id="IPR019533">
    <property type="entry name" value="Peptidase_S26"/>
</dbReference>
<dbReference type="CDD" id="cd06530">
    <property type="entry name" value="S26_SPase_I"/>
    <property type="match status" value="1"/>
</dbReference>
<dbReference type="EC" id="3.4.21.89" evidence="4 7"/>
<evidence type="ECO:0000256" key="5">
    <source>
        <dbReference type="ARBA" id="ARBA00022801"/>
    </source>
</evidence>
<comment type="caution">
    <text evidence="9">The sequence shown here is derived from an EMBL/GenBank/DDBJ whole genome shotgun (WGS) entry which is preliminary data.</text>
</comment>
<dbReference type="GO" id="GO:0004252">
    <property type="term" value="F:serine-type endopeptidase activity"/>
    <property type="evidence" value="ECO:0007669"/>
    <property type="project" value="InterPro"/>
</dbReference>
<dbReference type="GO" id="GO:0009003">
    <property type="term" value="F:signal peptidase activity"/>
    <property type="evidence" value="ECO:0007669"/>
    <property type="project" value="UniProtKB-EC"/>
</dbReference>
<evidence type="ECO:0000256" key="1">
    <source>
        <dbReference type="ARBA" id="ARBA00000677"/>
    </source>
</evidence>
<dbReference type="PROSITE" id="PS00760">
    <property type="entry name" value="SPASE_I_2"/>
    <property type="match status" value="1"/>
</dbReference>
<dbReference type="Pfam" id="PF10502">
    <property type="entry name" value="Peptidase_S26"/>
    <property type="match status" value="1"/>
</dbReference>
<evidence type="ECO:0000256" key="2">
    <source>
        <dbReference type="ARBA" id="ARBA00004401"/>
    </source>
</evidence>
<dbReference type="GO" id="GO:0005886">
    <property type="term" value="C:plasma membrane"/>
    <property type="evidence" value="ECO:0007669"/>
    <property type="project" value="UniProtKB-SubCell"/>
</dbReference>
<evidence type="ECO:0000256" key="7">
    <source>
        <dbReference type="RuleBase" id="RU362042"/>
    </source>
</evidence>
<dbReference type="RefSeq" id="WP_117151764.1">
    <property type="nucleotide sequence ID" value="NZ_BMLG01000001.1"/>
</dbReference>
<keyword evidence="7" id="KW-0472">Membrane</keyword>
<keyword evidence="10" id="KW-1185">Reference proteome</keyword>
<reference evidence="9" key="1">
    <citation type="journal article" date="2014" name="Int. J. Syst. Evol. Microbiol.">
        <title>Complete genome sequence of Corynebacterium casei LMG S-19264T (=DSM 44701T), isolated from a smear-ripened cheese.</title>
        <authorList>
            <consortium name="US DOE Joint Genome Institute (JGI-PGF)"/>
            <person name="Walter F."/>
            <person name="Albersmeier A."/>
            <person name="Kalinowski J."/>
            <person name="Ruckert C."/>
        </authorList>
    </citation>
    <scope>NUCLEOTIDE SEQUENCE</scope>
    <source>
        <strain evidence="9">CGMCC 1.6333</strain>
    </source>
</reference>
<sequence length="188" mass="21414">MAKKKSEWFDWLKALLIAILLAFIVRTFLFSPIIVEGPSMQPNLQNGDHMIVNKINYKLNEPERFDIVVFHATEKRDYIKRVIGLPGETVEMRADTLYIDGEPVEESFLATEKSQQASGQVYTMNFSMEDSQYLPEVIPEGHVFVLGDNRSNSTDSRSSSLGLISYDQIVGNAVLIYWPINRFGFANE</sequence>
<dbReference type="InterPro" id="IPR036286">
    <property type="entry name" value="LexA/Signal_pep-like_sf"/>
</dbReference>
<evidence type="ECO:0000256" key="3">
    <source>
        <dbReference type="ARBA" id="ARBA00009370"/>
    </source>
</evidence>
<keyword evidence="7" id="KW-0812">Transmembrane</keyword>
<name>A0A917TF73_9BACI</name>
<dbReference type="AlphaFoldDB" id="A0A917TF73"/>
<dbReference type="Proteomes" id="UP000618460">
    <property type="component" value="Unassembled WGS sequence"/>
</dbReference>
<dbReference type="InterPro" id="IPR019758">
    <property type="entry name" value="Pept_S26A_signal_pept_1_CS"/>
</dbReference>
<feature type="domain" description="Peptidase S26" evidence="8">
    <location>
        <begin position="9"/>
        <end position="178"/>
    </location>
</feature>
<dbReference type="SUPFAM" id="SSF51306">
    <property type="entry name" value="LexA/Signal peptidase"/>
    <property type="match status" value="1"/>
</dbReference>
<gene>
    <name evidence="9" type="primary">sipS</name>
    <name evidence="9" type="ORF">GCM10011351_03890</name>
</gene>
<organism evidence="9 10">
    <name type="scientific">Paraliobacillus quinghaiensis</name>
    <dbReference type="NCBI Taxonomy" id="470815"/>
    <lineage>
        <taxon>Bacteria</taxon>
        <taxon>Bacillati</taxon>
        <taxon>Bacillota</taxon>
        <taxon>Bacilli</taxon>
        <taxon>Bacillales</taxon>
        <taxon>Bacillaceae</taxon>
        <taxon>Paraliobacillus</taxon>
    </lineage>
</organism>
<keyword evidence="5 7" id="KW-0378">Hydrolase</keyword>
<dbReference type="InterPro" id="IPR019757">
    <property type="entry name" value="Pept_S26A_signal_pept_1_Lys-AS"/>
</dbReference>
<dbReference type="PRINTS" id="PR00727">
    <property type="entry name" value="LEADERPTASE"/>
</dbReference>
<dbReference type="EMBL" id="BMLG01000001">
    <property type="protein sequence ID" value="GGM21279.1"/>
    <property type="molecule type" value="Genomic_DNA"/>
</dbReference>
<dbReference type="Gene3D" id="2.10.109.10">
    <property type="entry name" value="Umud Fragment, subunit A"/>
    <property type="match status" value="1"/>
</dbReference>
<protein>
    <recommendedName>
        <fullName evidence="4 7">Signal peptidase I</fullName>
        <ecNumber evidence="4 7">3.4.21.89</ecNumber>
    </recommendedName>
</protein>
<dbReference type="PANTHER" id="PTHR43390">
    <property type="entry name" value="SIGNAL PEPTIDASE I"/>
    <property type="match status" value="1"/>
</dbReference>
<dbReference type="PANTHER" id="PTHR43390:SF1">
    <property type="entry name" value="CHLOROPLAST PROCESSING PEPTIDASE"/>
    <property type="match status" value="1"/>
</dbReference>
<feature type="transmembrane region" description="Helical" evidence="7">
    <location>
        <begin position="12"/>
        <end position="35"/>
    </location>
</feature>
<evidence type="ECO:0000256" key="6">
    <source>
        <dbReference type="PIRSR" id="PIRSR600223-1"/>
    </source>
</evidence>
<evidence type="ECO:0000313" key="9">
    <source>
        <dbReference type="EMBL" id="GGM21279.1"/>
    </source>
</evidence>
<dbReference type="OrthoDB" id="9802919at2"/>
<dbReference type="GO" id="GO:0006465">
    <property type="term" value="P:signal peptide processing"/>
    <property type="evidence" value="ECO:0007669"/>
    <property type="project" value="InterPro"/>
</dbReference>
<reference evidence="9" key="2">
    <citation type="submission" date="2020-09" db="EMBL/GenBank/DDBJ databases">
        <authorList>
            <person name="Sun Q."/>
            <person name="Zhou Y."/>
        </authorList>
    </citation>
    <scope>NUCLEOTIDE SEQUENCE</scope>
    <source>
        <strain evidence="9">CGMCC 1.6333</strain>
    </source>
</reference>
<dbReference type="InterPro" id="IPR000223">
    <property type="entry name" value="Pept_S26A_signal_pept_1"/>
</dbReference>
<proteinExistence type="inferred from homology"/>
<feature type="active site" evidence="6">
    <location>
        <position position="80"/>
    </location>
</feature>
<accession>A0A917TF73</accession>
<comment type="subcellular location">
    <subcellularLocation>
        <location evidence="2">Cell membrane</location>
        <topology evidence="2">Single-pass type II membrane protein</topology>
    </subcellularLocation>
    <subcellularLocation>
        <location evidence="7">Membrane</location>
        <topology evidence="7">Single-pass type II membrane protein</topology>
    </subcellularLocation>
</comment>
<comment type="similarity">
    <text evidence="3 7">Belongs to the peptidase S26 family.</text>
</comment>
<dbReference type="NCBIfam" id="TIGR02227">
    <property type="entry name" value="sigpep_I_bact"/>
    <property type="match status" value="1"/>
</dbReference>